<dbReference type="Pfam" id="PF07946">
    <property type="entry name" value="CCDC47"/>
    <property type="match status" value="1"/>
</dbReference>
<evidence type="ECO:0000256" key="3">
    <source>
        <dbReference type="ARBA" id="ARBA00022989"/>
    </source>
</evidence>
<evidence type="ECO:0000256" key="4">
    <source>
        <dbReference type="ARBA" id="ARBA00023136"/>
    </source>
</evidence>
<accession>A0A0G2G7A5</accession>
<feature type="region of interest" description="Disordered" evidence="5">
    <location>
        <begin position="383"/>
        <end position="442"/>
    </location>
</feature>
<dbReference type="GO" id="GO:0016020">
    <property type="term" value="C:membrane"/>
    <property type="evidence" value="ECO:0007669"/>
    <property type="project" value="UniProtKB-SubCell"/>
</dbReference>
<keyword evidence="4 6" id="KW-0472">Membrane</keyword>
<evidence type="ECO:0000256" key="6">
    <source>
        <dbReference type="SAM" id="Phobius"/>
    </source>
</evidence>
<organism evidence="7 8">
    <name type="scientific">Diplodia seriata</name>
    <dbReference type="NCBI Taxonomy" id="420778"/>
    <lineage>
        <taxon>Eukaryota</taxon>
        <taxon>Fungi</taxon>
        <taxon>Dikarya</taxon>
        <taxon>Ascomycota</taxon>
        <taxon>Pezizomycotina</taxon>
        <taxon>Dothideomycetes</taxon>
        <taxon>Dothideomycetes incertae sedis</taxon>
        <taxon>Botryosphaeriales</taxon>
        <taxon>Botryosphaeriaceae</taxon>
        <taxon>Diplodia</taxon>
    </lineage>
</organism>
<feature type="transmembrane region" description="Helical" evidence="6">
    <location>
        <begin position="76"/>
        <end position="95"/>
    </location>
</feature>
<evidence type="ECO:0000256" key="1">
    <source>
        <dbReference type="ARBA" id="ARBA00004167"/>
    </source>
</evidence>
<dbReference type="GO" id="GO:0005783">
    <property type="term" value="C:endoplasmic reticulum"/>
    <property type="evidence" value="ECO:0007669"/>
    <property type="project" value="InterPro"/>
</dbReference>
<evidence type="ECO:0000313" key="8">
    <source>
        <dbReference type="Proteomes" id="UP000034182"/>
    </source>
</evidence>
<dbReference type="PANTHER" id="PTHR12883:SF0">
    <property type="entry name" value="PAT COMPLEX SUBUNIT CCDC47"/>
    <property type="match status" value="1"/>
</dbReference>
<protein>
    <submittedName>
        <fullName evidence="7">Uncharacterized protein</fullName>
    </submittedName>
</protein>
<reference evidence="7 8" key="1">
    <citation type="submission" date="2015-03" db="EMBL/GenBank/DDBJ databases">
        <authorList>
            <person name="Morales-Cruz A."/>
            <person name="Amrine K.C."/>
            <person name="Cantu D."/>
        </authorList>
    </citation>
    <scope>NUCLEOTIDE SEQUENCE [LARGE SCALE GENOMIC DNA]</scope>
    <source>
        <strain evidence="7">DS831</strain>
    </source>
</reference>
<dbReference type="GO" id="GO:0005509">
    <property type="term" value="F:calcium ion binding"/>
    <property type="evidence" value="ECO:0007669"/>
    <property type="project" value="InterPro"/>
</dbReference>
<reference evidence="7 8" key="2">
    <citation type="submission" date="2015-05" db="EMBL/GenBank/DDBJ databases">
        <title>Distinctive expansion of gene families associated with plant cell wall degradation and secondary metabolism in the genomes of grapevine trunk pathogens.</title>
        <authorList>
            <person name="Lawrence D.P."/>
            <person name="Travadon R."/>
            <person name="Rolshausen P.E."/>
            <person name="Baumgartner K."/>
        </authorList>
    </citation>
    <scope>NUCLEOTIDE SEQUENCE [LARGE SCALE GENOMIC DNA]</scope>
    <source>
        <strain evidence="7">DS831</strain>
    </source>
</reference>
<keyword evidence="2 6" id="KW-0812">Transmembrane</keyword>
<dbReference type="Proteomes" id="UP000034182">
    <property type="component" value="Unassembled WGS sequence"/>
</dbReference>
<dbReference type="EMBL" id="LAQI01000111">
    <property type="protein sequence ID" value="KKY19603.1"/>
    <property type="molecule type" value="Genomic_DNA"/>
</dbReference>
<dbReference type="InterPro" id="IPR012879">
    <property type="entry name" value="CCDC47"/>
</dbReference>
<dbReference type="GO" id="GO:0032469">
    <property type="term" value="P:endoplasmic reticulum calcium ion homeostasis"/>
    <property type="evidence" value="ECO:0007669"/>
    <property type="project" value="InterPro"/>
</dbReference>
<name>A0A0G2G7A5_9PEZI</name>
<proteinExistence type="predicted"/>
<feature type="compositionally biased region" description="Basic and acidic residues" evidence="5">
    <location>
        <begin position="383"/>
        <end position="433"/>
    </location>
</feature>
<comment type="subcellular location">
    <subcellularLocation>
        <location evidence="1">Membrane</location>
        <topology evidence="1">Single-pass membrane protein</topology>
    </subcellularLocation>
</comment>
<comment type="caution">
    <text evidence="7">The sequence shown here is derived from an EMBL/GenBank/DDBJ whole genome shotgun (WGS) entry which is preliminary data.</text>
</comment>
<gene>
    <name evidence="7" type="ORF">UCDDS831_g05262</name>
</gene>
<dbReference type="PANTHER" id="PTHR12883">
    <property type="entry name" value="ADIPOCYTE-SPECIFIC PROTEIN 4-RELATED"/>
    <property type="match status" value="1"/>
</dbReference>
<dbReference type="AlphaFoldDB" id="A0A0G2G7A5"/>
<evidence type="ECO:0000256" key="2">
    <source>
        <dbReference type="ARBA" id="ARBA00022692"/>
    </source>
</evidence>
<keyword evidence="3 6" id="KW-1133">Transmembrane helix</keyword>
<sequence length="442" mass="49460">MANFLNNILGSKASPSAAAGDADFADFAGAPDPSPASISPSSVIGDAAQDAFATGAATVPYTKWYRVWERTTLADFYQEAFILPVIIVIVLLHVWGTKANRRKAQAFVKAHSPLLRQEFASVGYSGRKAPTVDDVQASGLAKLSAEELGSENEALKEVSANEYSVYATGRQNAAFIDIKLSLLKRYNPLIRYGEQILGLFFETMPAPVERVEATIYAFDGRESQLIPNAGKVSNSTFDGFVWAVVHKNLMKTLRDDRYDLSLTSTKDHPKLPISYTVMSESAEITEALLTPALVKAIEEAGDALEAIVVSDQPMDQPKKLDDTVSRKRVSLSFSLPSNDDYSHVQPLFQHFLRMPDQLVNVAHFRPEALRRVKQTREDEIRKIKKADEEGKAEERKLEADKAKRAERDRKLKNLSADEQRKYLEKEREKDLRRSQRKRVQRA</sequence>
<evidence type="ECO:0000313" key="7">
    <source>
        <dbReference type="EMBL" id="KKY19603.1"/>
    </source>
</evidence>
<evidence type="ECO:0000256" key="5">
    <source>
        <dbReference type="SAM" id="MobiDB-lite"/>
    </source>
</evidence>